<name>A0ABU9YZV7_9RHOO</name>
<gene>
    <name evidence="2" type="ORF">ABDB84_12190</name>
</gene>
<sequence>MSPNKITERLPLAEIFVLIVFSAVGIWVFYVSAILVSADFKSMRARDTVDGWMARRNDWSLSAWIEARSEILDALKVVPDSPMLNDYMGAIYSFRGIQSWKDDRLRVIYFKAAEAYQLRSIQFREHNAPAWASLALSRYAIGLRDDQLYTAVQQAINLGESEPGVRRVVSDILLGTWRTSPTSLRQWLLQNYPRMSSQEKQTIMSIAQRYGQEKLLTY</sequence>
<dbReference type="RefSeq" id="WP_345920013.1">
    <property type="nucleotide sequence ID" value="NZ_JBDIVE010000006.1"/>
</dbReference>
<evidence type="ECO:0000256" key="1">
    <source>
        <dbReference type="SAM" id="Phobius"/>
    </source>
</evidence>
<dbReference type="Proteomes" id="UP001410394">
    <property type="component" value="Unassembled WGS sequence"/>
</dbReference>
<keyword evidence="3" id="KW-1185">Reference proteome</keyword>
<comment type="caution">
    <text evidence="2">The sequence shown here is derived from an EMBL/GenBank/DDBJ whole genome shotgun (WGS) entry which is preliminary data.</text>
</comment>
<evidence type="ECO:0000313" key="3">
    <source>
        <dbReference type="Proteomes" id="UP001410394"/>
    </source>
</evidence>
<accession>A0ABU9YZV7</accession>
<feature type="transmembrane region" description="Helical" evidence="1">
    <location>
        <begin position="15"/>
        <end position="36"/>
    </location>
</feature>
<dbReference type="EMBL" id="JBDIVE010000006">
    <property type="protein sequence ID" value="MEN3069241.1"/>
    <property type="molecule type" value="Genomic_DNA"/>
</dbReference>
<keyword evidence="1" id="KW-0812">Transmembrane</keyword>
<protein>
    <submittedName>
        <fullName evidence="2">Uncharacterized protein</fullName>
    </submittedName>
</protein>
<evidence type="ECO:0000313" key="2">
    <source>
        <dbReference type="EMBL" id="MEN3069241.1"/>
    </source>
</evidence>
<proteinExistence type="predicted"/>
<keyword evidence="1" id="KW-0472">Membrane</keyword>
<reference evidence="2 3" key="1">
    <citation type="journal article" date="2018" name="Int. J. Syst. Evol. Microbiol.">
        <title>Uliginosibacterium sediminicola sp. nov., isolated from freshwater sediment.</title>
        <authorList>
            <person name="Hwang W.M."/>
            <person name="Kim S.M."/>
            <person name="Kang K."/>
            <person name="Ahn T.Y."/>
        </authorList>
    </citation>
    <scope>NUCLEOTIDE SEQUENCE [LARGE SCALE GENOMIC DNA]</scope>
    <source>
        <strain evidence="2 3">M1-21</strain>
    </source>
</reference>
<keyword evidence="1" id="KW-1133">Transmembrane helix</keyword>
<organism evidence="2 3">
    <name type="scientific">Uliginosibacterium sediminicola</name>
    <dbReference type="NCBI Taxonomy" id="2024550"/>
    <lineage>
        <taxon>Bacteria</taxon>
        <taxon>Pseudomonadati</taxon>
        <taxon>Pseudomonadota</taxon>
        <taxon>Betaproteobacteria</taxon>
        <taxon>Rhodocyclales</taxon>
        <taxon>Zoogloeaceae</taxon>
        <taxon>Uliginosibacterium</taxon>
    </lineage>
</organism>